<organism evidence="13 14">
    <name type="scientific">Diploscapter pachys</name>
    <dbReference type="NCBI Taxonomy" id="2018661"/>
    <lineage>
        <taxon>Eukaryota</taxon>
        <taxon>Metazoa</taxon>
        <taxon>Ecdysozoa</taxon>
        <taxon>Nematoda</taxon>
        <taxon>Chromadorea</taxon>
        <taxon>Rhabditida</taxon>
        <taxon>Rhabditina</taxon>
        <taxon>Rhabditomorpha</taxon>
        <taxon>Rhabditoidea</taxon>
        <taxon>Rhabditidae</taxon>
        <taxon>Diploscapter</taxon>
    </lineage>
</organism>
<dbReference type="EC" id="2.7.7.14" evidence="10"/>
<comment type="caution">
    <text evidence="13">The sequence shown here is derived from an EMBL/GenBank/DDBJ whole genome shotgun (WGS) entry which is preliminary data.</text>
</comment>
<comment type="pathway">
    <text evidence="1">Lipid metabolism.</text>
</comment>
<evidence type="ECO:0000256" key="2">
    <source>
        <dbReference type="ARBA" id="ARBA00010101"/>
    </source>
</evidence>
<comment type="pathway">
    <text evidence="9">Phospholipid metabolism; phosphatidylethanolamine biosynthesis; phosphatidylethanolamine from ethanolamine: step 2/3.</text>
</comment>
<sequence>MGRRGLQISKFSNYQTNFQVVRGAPYVTTIATLDKYNCEFCIHGDDISMSADGRDTYEEVKKVGRYRECKRTAGVSTTDLVGRMLLLTKSHHVQDDHIEEHKERARSLSQVVYVCGSFDLFHLGHLLFLEKAAKLGDYLIVGILSDQVVNEYKGSNHPIMSLHERVLSVLAYKPVNEVVIGAPLAVTGEILDRFNVSVVANGIIHQHHDEDYDGPDPYEEPKKRGIFVEVDSESSMTTENIIERIISHRIEYEARNRKKERKEAAAFAALQKMSQNGSGKIDTNNTVVIDTKCIR</sequence>
<evidence type="ECO:0000313" key="14">
    <source>
        <dbReference type="Proteomes" id="UP000218231"/>
    </source>
</evidence>
<evidence type="ECO:0000256" key="11">
    <source>
        <dbReference type="ARBA" id="ARBA00031473"/>
    </source>
</evidence>
<evidence type="ECO:0000256" key="1">
    <source>
        <dbReference type="ARBA" id="ARBA00005189"/>
    </source>
</evidence>
<feature type="domain" description="Cytidyltransferase-like" evidence="12">
    <location>
        <begin position="19"/>
        <end position="81"/>
    </location>
</feature>
<evidence type="ECO:0000313" key="13">
    <source>
        <dbReference type="EMBL" id="PAV77246.1"/>
    </source>
</evidence>
<dbReference type="PANTHER" id="PTHR45780:SF2">
    <property type="entry name" value="ETHANOLAMINE-PHOSPHATE CYTIDYLYLTRANSFERASE"/>
    <property type="match status" value="1"/>
</dbReference>
<dbReference type="Pfam" id="PF01467">
    <property type="entry name" value="CTP_transf_like"/>
    <property type="match status" value="2"/>
</dbReference>
<comment type="similarity">
    <text evidence="2">Belongs to the cytidylyltransferase family.</text>
</comment>
<keyword evidence="4" id="KW-0808">Transferase</keyword>
<dbReference type="GO" id="GO:0006646">
    <property type="term" value="P:phosphatidylethanolamine biosynthetic process"/>
    <property type="evidence" value="ECO:0007669"/>
    <property type="project" value="UniProtKB-UniPathway"/>
</dbReference>
<proteinExistence type="inferred from homology"/>
<evidence type="ECO:0000256" key="8">
    <source>
        <dbReference type="ARBA" id="ARBA00023264"/>
    </source>
</evidence>
<keyword evidence="5" id="KW-0548">Nucleotidyltransferase</keyword>
<evidence type="ECO:0000256" key="10">
    <source>
        <dbReference type="ARBA" id="ARBA00024221"/>
    </source>
</evidence>
<dbReference type="UniPathway" id="UPA00558">
    <property type="reaction ID" value="UER00742"/>
</dbReference>
<dbReference type="Gene3D" id="3.40.50.620">
    <property type="entry name" value="HUPs"/>
    <property type="match status" value="2"/>
</dbReference>
<evidence type="ECO:0000256" key="6">
    <source>
        <dbReference type="ARBA" id="ARBA00023098"/>
    </source>
</evidence>
<dbReference type="InterPro" id="IPR004821">
    <property type="entry name" value="Cyt_trans-like"/>
</dbReference>
<dbReference type="SUPFAM" id="SSF52374">
    <property type="entry name" value="Nucleotidylyl transferase"/>
    <property type="match status" value="1"/>
</dbReference>
<dbReference type="STRING" id="2018661.A0A2A2KTD1"/>
<evidence type="ECO:0000256" key="3">
    <source>
        <dbReference type="ARBA" id="ARBA00022516"/>
    </source>
</evidence>
<dbReference type="NCBIfam" id="TIGR00125">
    <property type="entry name" value="cyt_tran_rel"/>
    <property type="match status" value="1"/>
</dbReference>
<keyword evidence="7" id="KW-0594">Phospholipid biosynthesis</keyword>
<dbReference type="Proteomes" id="UP000218231">
    <property type="component" value="Unassembled WGS sequence"/>
</dbReference>
<dbReference type="GO" id="GO:0005737">
    <property type="term" value="C:cytoplasm"/>
    <property type="evidence" value="ECO:0007669"/>
    <property type="project" value="TreeGrafter"/>
</dbReference>
<protein>
    <recommendedName>
        <fullName evidence="10">ethanolamine-phosphate cytidylyltransferase</fullName>
        <ecNumber evidence="10">2.7.7.14</ecNumber>
    </recommendedName>
    <alternativeName>
        <fullName evidence="11">CTP:phosphoethanolamine cytidylyltransferase</fullName>
    </alternativeName>
</protein>
<accession>A0A2A2KTD1</accession>
<dbReference type="OrthoDB" id="40021at2759"/>
<feature type="domain" description="Cytidyltransferase-like" evidence="12">
    <location>
        <begin position="113"/>
        <end position="202"/>
    </location>
</feature>
<dbReference type="InterPro" id="IPR044608">
    <property type="entry name" value="Ect1/PCYT2"/>
</dbReference>
<evidence type="ECO:0000256" key="7">
    <source>
        <dbReference type="ARBA" id="ARBA00023209"/>
    </source>
</evidence>
<dbReference type="PANTHER" id="PTHR45780">
    <property type="entry name" value="ETHANOLAMINE-PHOSPHATE CYTIDYLYLTRANSFERASE"/>
    <property type="match status" value="1"/>
</dbReference>
<evidence type="ECO:0000256" key="9">
    <source>
        <dbReference type="ARBA" id="ARBA00024191"/>
    </source>
</evidence>
<dbReference type="InterPro" id="IPR014729">
    <property type="entry name" value="Rossmann-like_a/b/a_fold"/>
</dbReference>
<dbReference type="AlphaFoldDB" id="A0A2A2KTD1"/>
<reference evidence="13 14" key="1">
    <citation type="journal article" date="2017" name="Curr. Biol.">
        <title>Genome architecture and evolution of a unichromosomal asexual nematode.</title>
        <authorList>
            <person name="Fradin H."/>
            <person name="Zegar C."/>
            <person name="Gutwein M."/>
            <person name="Lucas J."/>
            <person name="Kovtun M."/>
            <person name="Corcoran D."/>
            <person name="Baugh L.R."/>
            <person name="Kiontke K."/>
            <person name="Gunsalus K."/>
            <person name="Fitch D.H."/>
            <person name="Piano F."/>
        </authorList>
    </citation>
    <scope>NUCLEOTIDE SEQUENCE [LARGE SCALE GENOMIC DNA]</scope>
    <source>
        <strain evidence="13">PF1309</strain>
    </source>
</reference>
<dbReference type="EMBL" id="LIAE01007739">
    <property type="protein sequence ID" value="PAV77246.1"/>
    <property type="molecule type" value="Genomic_DNA"/>
</dbReference>
<evidence type="ECO:0000256" key="5">
    <source>
        <dbReference type="ARBA" id="ARBA00022695"/>
    </source>
</evidence>
<gene>
    <name evidence="13" type="ORF">WR25_17907</name>
</gene>
<evidence type="ECO:0000256" key="4">
    <source>
        <dbReference type="ARBA" id="ARBA00022679"/>
    </source>
</evidence>
<keyword evidence="3" id="KW-0444">Lipid biosynthesis</keyword>
<keyword evidence="6" id="KW-0443">Lipid metabolism</keyword>
<dbReference type="GO" id="GO:0004306">
    <property type="term" value="F:ethanolamine-phosphate cytidylyltransferase activity"/>
    <property type="evidence" value="ECO:0007669"/>
    <property type="project" value="UniProtKB-EC"/>
</dbReference>
<evidence type="ECO:0000259" key="12">
    <source>
        <dbReference type="Pfam" id="PF01467"/>
    </source>
</evidence>
<name>A0A2A2KTD1_9BILA</name>
<keyword evidence="8" id="KW-1208">Phospholipid metabolism</keyword>
<keyword evidence="14" id="KW-1185">Reference proteome</keyword>